<protein>
    <submittedName>
        <fullName evidence="2">Uncharacterized protein</fullName>
    </submittedName>
</protein>
<dbReference type="GeneID" id="30023122"/>
<dbReference type="OrthoDB" id="2999773at2759"/>
<comment type="caution">
    <text evidence="2">The sequence shown here is derived from an EMBL/GenBank/DDBJ whole genome shotgun (WGS) entry which is preliminary data.</text>
</comment>
<sequence>MSSSGIPRPPPPPRRTSAPPVVDNRPAPPSPPSVAASGPPEALLLELLVANGHPFKDHWSYFLRSREHPDVGVVVHATGDVANGFRLEAKRCFNLGEPENQPTKRIPLQWLEGRFFDEQGMMSGGVSKFDEAPVGAWEESVHKIRAPGKTLNTVGDGASKGRKVMQKNCQWWIVQSAAQLVADGMLSPEVAAYLRVTAQ</sequence>
<dbReference type="EMBL" id="AZHB01000018">
    <property type="protein sequence ID" value="OAA58291.1"/>
    <property type="molecule type" value="Genomic_DNA"/>
</dbReference>
<organism evidence="2 3">
    <name type="scientific">Cordyceps fumosorosea (strain ARSEF 2679)</name>
    <name type="common">Isaria fumosorosea</name>
    <dbReference type="NCBI Taxonomy" id="1081104"/>
    <lineage>
        <taxon>Eukaryota</taxon>
        <taxon>Fungi</taxon>
        <taxon>Dikarya</taxon>
        <taxon>Ascomycota</taxon>
        <taxon>Pezizomycotina</taxon>
        <taxon>Sordariomycetes</taxon>
        <taxon>Hypocreomycetidae</taxon>
        <taxon>Hypocreales</taxon>
        <taxon>Cordycipitaceae</taxon>
        <taxon>Cordyceps</taxon>
    </lineage>
</organism>
<evidence type="ECO:0000313" key="3">
    <source>
        <dbReference type="Proteomes" id="UP000076744"/>
    </source>
</evidence>
<name>A0A167R5J8_CORFA</name>
<evidence type="ECO:0000256" key="1">
    <source>
        <dbReference type="SAM" id="MobiDB-lite"/>
    </source>
</evidence>
<dbReference type="Proteomes" id="UP000076744">
    <property type="component" value="Unassembled WGS sequence"/>
</dbReference>
<dbReference type="Pfam" id="PF20174">
    <property type="entry name" value="DUF6540"/>
    <property type="match status" value="1"/>
</dbReference>
<dbReference type="STRING" id="1081104.A0A167R5J8"/>
<proteinExistence type="predicted"/>
<dbReference type="RefSeq" id="XP_018702474.1">
    <property type="nucleotide sequence ID" value="XM_018850434.1"/>
</dbReference>
<feature type="region of interest" description="Disordered" evidence="1">
    <location>
        <begin position="1"/>
        <end position="38"/>
    </location>
</feature>
<accession>A0A167R5J8</accession>
<keyword evidence="3" id="KW-1185">Reference proteome</keyword>
<gene>
    <name evidence="2" type="ORF">ISF_06830</name>
</gene>
<evidence type="ECO:0000313" key="2">
    <source>
        <dbReference type="EMBL" id="OAA58291.1"/>
    </source>
</evidence>
<reference evidence="2 3" key="1">
    <citation type="journal article" date="2016" name="Genome Biol. Evol.">
        <title>Divergent and convergent evolution of fungal pathogenicity.</title>
        <authorList>
            <person name="Shang Y."/>
            <person name="Xiao G."/>
            <person name="Zheng P."/>
            <person name="Cen K."/>
            <person name="Zhan S."/>
            <person name="Wang C."/>
        </authorList>
    </citation>
    <scope>NUCLEOTIDE SEQUENCE [LARGE SCALE GENOMIC DNA]</scope>
    <source>
        <strain evidence="2 3">ARSEF 2679</strain>
    </source>
</reference>
<dbReference type="InterPro" id="IPR046670">
    <property type="entry name" value="DUF6540"/>
</dbReference>
<dbReference type="AlphaFoldDB" id="A0A167R5J8"/>